<dbReference type="GeneID" id="14889148"/>
<accession>A0A0A1UA36</accession>
<dbReference type="VEuPathDB" id="AmoebaDB:EIN_403500"/>
<organism evidence="1 2">
    <name type="scientific">Entamoeba invadens IP1</name>
    <dbReference type="NCBI Taxonomy" id="370355"/>
    <lineage>
        <taxon>Eukaryota</taxon>
        <taxon>Amoebozoa</taxon>
        <taxon>Evosea</taxon>
        <taxon>Archamoebae</taxon>
        <taxon>Mastigamoebida</taxon>
        <taxon>Entamoebidae</taxon>
        <taxon>Entamoeba</taxon>
    </lineage>
</organism>
<evidence type="ECO:0000313" key="1">
    <source>
        <dbReference type="EMBL" id="ELP90016.1"/>
    </source>
</evidence>
<name>A0A0A1UA36_ENTIV</name>
<reference evidence="1 2" key="1">
    <citation type="submission" date="2012-10" db="EMBL/GenBank/DDBJ databases">
        <authorList>
            <person name="Zafar N."/>
            <person name="Inman J."/>
            <person name="Hall N."/>
            <person name="Lorenzi H."/>
            <person name="Caler E."/>
        </authorList>
    </citation>
    <scope>NUCLEOTIDE SEQUENCE [LARGE SCALE GENOMIC DNA]</scope>
    <source>
        <strain evidence="1 2">IP1</strain>
    </source>
</reference>
<dbReference type="KEGG" id="eiv:EIN_403500"/>
<proteinExistence type="predicted"/>
<evidence type="ECO:0000313" key="2">
    <source>
        <dbReference type="Proteomes" id="UP000014680"/>
    </source>
</evidence>
<keyword evidence="2" id="KW-1185">Reference proteome</keyword>
<dbReference type="RefSeq" id="XP_004256787.1">
    <property type="nucleotide sequence ID" value="XM_004256739.1"/>
</dbReference>
<dbReference type="Proteomes" id="UP000014680">
    <property type="component" value="Unassembled WGS sequence"/>
</dbReference>
<protein>
    <submittedName>
        <fullName evidence="1">Uncharacterized protein</fullName>
    </submittedName>
</protein>
<dbReference type="EMBL" id="KB206537">
    <property type="protein sequence ID" value="ELP90016.1"/>
    <property type="molecule type" value="Genomic_DNA"/>
</dbReference>
<dbReference type="AlphaFoldDB" id="A0A0A1UA36"/>
<sequence>MDRIGGTLFTKLFSIFYGNTSTKPDQNLRVVFFNDMGSDDYVPAKGEFIIRLPLSEIDGNFEDTGTQTVISSQTINPPSVSVTSSQLQTTSLQHENSFSLVTPPFRPPEVVRPVTTPPLQECPIDDSYQYFIDCSFQTQFRVWCYPFDSGPVIEVCLDKGVYYMDYNNNLRSIVGNNLVLIFNGCVYTYNDNTHTLSFYLKMI</sequence>
<gene>
    <name evidence="1" type="ORF">EIN_403500</name>
</gene>